<dbReference type="InterPro" id="IPR005019">
    <property type="entry name" value="Adenine_glyco"/>
</dbReference>
<dbReference type="InterPro" id="IPR011257">
    <property type="entry name" value="DNA_glycosylase"/>
</dbReference>
<feature type="binding site" evidence="1">
    <location>
        <position position="186"/>
    </location>
    <ligand>
        <name>Zn(2+)</name>
        <dbReference type="ChEBI" id="CHEBI:29105"/>
    </ligand>
</feature>
<dbReference type="InterPro" id="IPR052891">
    <property type="entry name" value="DNA-3mA_glycosylase"/>
</dbReference>
<feature type="transmembrane region" description="Helical" evidence="2">
    <location>
        <begin position="160"/>
        <end position="180"/>
    </location>
</feature>
<dbReference type="PANTHER" id="PTHR30037:SF4">
    <property type="entry name" value="DNA-3-METHYLADENINE GLYCOSYLASE I"/>
    <property type="match status" value="1"/>
</dbReference>
<name>A0A7C4RI24_9BACT</name>
<organism evidence="3">
    <name type="scientific">Desulfatirhabdium butyrativorans</name>
    <dbReference type="NCBI Taxonomy" id="340467"/>
    <lineage>
        <taxon>Bacteria</taxon>
        <taxon>Pseudomonadati</taxon>
        <taxon>Thermodesulfobacteriota</taxon>
        <taxon>Desulfobacteria</taxon>
        <taxon>Desulfobacterales</taxon>
        <taxon>Desulfatirhabdiaceae</taxon>
        <taxon>Desulfatirhabdium</taxon>
    </lineage>
</organism>
<dbReference type="GO" id="GO:0046872">
    <property type="term" value="F:metal ion binding"/>
    <property type="evidence" value="ECO:0007669"/>
    <property type="project" value="UniProtKB-KW"/>
</dbReference>
<reference evidence="3" key="1">
    <citation type="journal article" date="2020" name="mSystems">
        <title>Genome- and Community-Level Interaction Insights into Carbon Utilization and Element Cycling Functions of Hydrothermarchaeota in Hydrothermal Sediment.</title>
        <authorList>
            <person name="Zhou Z."/>
            <person name="Liu Y."/>
            <person name="Xu W."/>
            <person name="Pan J."/>
            <person name="Luo Z.H."/>
            <person name="Li M."/>
        </authorList>
    </citation>
    <scope>NUCLEOTIDE SEQUENCE [LARGE SCALE GENOMIC DNA]</scope>
    <source>
        <strain evidence="3">SpSt-477</strain>
    </source>
</reference>
<sequence length="199" mass="23555">MKTSSSILRCPWVDLTKPDYIHYHDTEWGVPVHDDRKLFEFLILESAQAGLSWYTILRRRRHYREAFADWDPQQVARFTHLDIERLMNDPGIIRNRKKIEAAVRNARAFLDVQEAFGSFDAYVWRFVDGRPIVNALYTRADYPVTSIEAKVMSRDMRQRGFVFFGPIICYAHMQATGMVLDHTMDCFRREEILRMLTDD</sequence>
<evidence type="ECO:0000256" key="2">
    <source>
        <dbReference type="SAM" id="Phobius"/>
    </source>
</evidence>
<protein>
    <submittedName>
        <fullName evidence="3">DNA-3-methyladenine glycosylase I</fullName>
    </submittedName>
</protein>
<feature type="binding site" evidence="1">
    <location>
        <position position="10"/>
    </location>
    <ligand>
        <name>Zn(2+)</name>
        <dbReference type="ChEBI" id="CHEBI:29105"/>
    </ligand>
</feature>
<dbReference type="GO" id="GO:0008725">
    <property type="term" value="F:DNA-3-methyladenine glycosylase activity"/>
    <property type="evidence" value="ECO:0007669"/>
    <property type="project" value="InterPro"/>
</dbReference>
<keyword evidence="2" id="KW-1133">Transmembrane helix</keyword>
<dbReference type="Pfam" id="PF03352">
    <property type="entry name" value="Adenine_glyco"/>
    <property type="match status" value="1"/>
</dbReference>
<gene>
    <name evidence="3" type="ORF">ENS29_05990</name>
</gene>
<accession>A0A7C4RI24</accession>
<feature type="binding site" evidence="1">
    <location>
        <position position="24"/>
    </location>
    <ligand>
        <name>Zn(2+)</name>
        <dbReference type="ChEBI" id="CHEBI:29105"/>
    </ligand>
</feature>
<comment type="caution">
    <text evidence="3">The sequence shown here is derived from an EMBL/GenBank/DDBJ whole genome shotgun (WGS) entry which is preliminary data.</text>
</comment>
<evidence type="ECO:0000256" key="1">
    <source>
        <dbReference type="PIRSR" id="PIRSR605019-1"/>
    </source>
</evidence>
<dbReference type="Gene3D" id="1.10.340.30">
    <property type="entry name" value="Hypothetical protein, domain 2"/>
    <property type="match status" value="1"/>
</dbReference>
<dbReference type="GO" id="GO:0006284">
    <property type="term" value="P:base-excision repair"/>
    <property type="evidence" value="ECO:0007669"/>
    <property type="project" value="InterPro"/>
</dbReference>
<keyword evidence="1" id="KW-0479">Metal-binding</keyword>
<feature type="binding site" evidence="1">
    <location>
        <position position="182"/>
    </location>
    <ligand>
        <name>Zn(2+)</name>
        <dbReference type="ChEBI" id="CHEBI:29105"/>
    </ligand>
</feature>
<dbReference type="SUPFAM" id="SSF48150">
    <property type="entry name" value="DNA-glycosylase"/>
    <property type="match status" value="1"/>
</dbReference>
<proteinExistence type="predicted"/>
<dbReference type="AlphaFoldDB" id="A0A7C4RI24"/>
<keyword evidence="2" id="KW-0472">Membrane</keyword>
<evidence type="ECO:0000313" key="3">
    <source>
        <dbReference type="EMBL" id="HGU32389.1"/>
    </source>
</evidence>
<keyword evidence="1" id="KW-0862">Zinc</keyword>
<dbReference type="PANTHER" id="PTHR30037">
    <property type="entry name" value="DNA-3-METHYLADENINE GLYCOSYLASE 1"/>
    <property type="match status" value="1"/>
</dbReference>
<keyword evidence="2" id="KW-0812">Transmembrane</keyword>
<dbReference type="EMBL" id="DSUH01000135">
    <property type="protein sequence ID" value="HGU32389.1"/>
    <property type="molecule type" value="Genomic_DNA"/>
</dbReference>